<dbReference type="SUPFAM" id="SSF81321">
    <property type="entry name" value="Family A G protein-coupled receptor-like"/>
    <property type="match status" value="1"/>
</dbReference>
<feature type="region of interest" description="Disordered" evidence="10">
    <location>
        <begin position="151"/>
        <end position="210"/>
    </location>
</feature>
<dbReference type="Proteomes" id="UP001318040">
    <property type="component" value="Chromosome 58"/>
</dbReference>
<evidence type="ECO:0000256" key="1">
    <source>
        <dbReference type="ARBA" id="ARBA00004651"/>
    </source>
</evidence>
<evidence type="ECO:0000313" key="13">
    <source>
        <dbReference type="Proteomes" id="UP001318040"/>
    </source>
</evidence>
<evidence type="ECO:0000256" key="6">
    <source>
        <dbReference type="ARBA" id="ARBA00023136"/>
    </source>
</evidence>
<dbReference type="Gene3D" id="1.20.1070.10">
    <property type="entry name" value="Rhodopsin 7-helix transmembrane proteins"/>
    <property type="match status" value="1"/>
</dbReference>
<accession>A0AAJ7XET8</accession>
<evidence type="ECO:0000256" key="4">
    <source>
        <dbReference type="ARBA" id="ARBA00022989"/>
    </source>
</evidence>
<feature type="region of interest" description="Disordered" evidence="10">
    <location>
        <begin position="1"/>
        <end position="37"/>
    </location>
</feature>
<feature type="domain" description="G-protein coupled receptors family 1 profile" evidence="12">
    <location>
        <begin position="206"/>
        <end position="468"/>
    </location>
</feature>
<feature type="transmembrane region" description="Helical" evidence="11">
    <location>
        <begin position="299"/>
        <end position="319"/>
    </location>
</feature>
<comment type="similarity">
    <text evidence="9">Belongs to the G-protein coupled receptor 1 family.</text>
</comment>
<gene>
    <name evidence="14" type="primary">LOC116955195</name>
</gene>
<sequence length="530" mass="58121">MSSAGNRSAESGGDHHHHHRSNSSSSSNSSHHLLLQGQQQQQQLLALQQQLLLLALPSANSSSAHDFPATAASMNGIHGHHNRSHLHHHHHQQEGDYDEADSRSAMAIAVVLSAMFVVGVAGNVYTLTLVLRHALAPPRCWGRLLRLLAARAPPPPPPQQQQHHYHHQHLHNHHHHQQQHHPPLYTSMIPSQQQQQQQPPPTTPSLRRRSASSTSSMHVYVLNLALADLLYVATAPFVACSNVARTWHFGDAGCRLLLSADLLTTHASAFILTAMSVERYAAVHRPLRSLERGLNARRLVALAAWLGALALALPGTVMVRMEEVAVAVSSTRSVTKRVCEPTWSEEAHRVYMSALFAAGILAPGVIIGCVYAKLARTYWLSQTAMGGFGRCKVGGRGRSPHSPRHKVLYLILAIVIAFWACFLPFWLWQLLQLYRPHVALASVRTARAVNHAVTCLTYGNSCVNPFLYTLLTNKYKEYLATGARLRLRRAETSPSLGGRRAETSPLGVGGRGGGGSGKEETDLAVDEDEF</sequence>
<keyword evidence="13" id="KW-1185">Reference proteome</keyword>
<dbReference type="GO" id="GO:0007218">
    <property type="term" value="P:neuropeptide signaling pathway"/>
    <property type="evidence" value="ECO:0007669"/>
    <property type="project" value="TreeGrafter"/>
</dbReference>
<name>A0AAJ7XET8_PETMA</name>
<dbReference type="InterPro" id="IPR017452">
    <property type="entry name" value="GPCR_Rhodpsn_7TM"/>
</dbReference>
<keyword evidence="7 9" id="KW-0675">Receptor</keyword>
<feature type="transmembrane region" description="Helical" evidence="11">
    <location>
        <begin position="407"/>
        <end position="428"/>
    </location>
</feature>
<evidence type="ECO:0000256" key="10">
    <source>
        <dbReference type="SAM" id="MobiDB-lite"/>
    </source>
</evidence>
<dbReference type="RefSeq" id="XP_032832099.1">
    <property type="nucleotide sequence ID" value="XM_032976208.1"/>
</dbReference>
<dbReference type="Pfam" id="PF00001">
    <property type="entry name" value="7tm_1"/>
    <property type="match status" value="1"/>
</dbReference>
<feature type="compositionally biased region" description="Gly residues" evidence="10">
    <location>
        <begin position="507"/>
        <end position="516"/>
    </location>
</feature>
<dbReference type="PANTHER" id="PTHR24230">
    <property type="entry name" value="G-PROTEIN COUPLED RECEPTOR"/>
    <property type="match status" value="1"/>
</dbReference>
<dbReference type="PROSITE" id="PS00237">
    <property type="entry name" value="G_PROTEIN_RECEP_F1_1"/>
    <property type="match status" value="1"/>
</dbReference>
<feature type="transmembrane region" description="Helical" evidence="11">
    <location>
        <begin position="217"/>
        <end position="244"/>
    </location>
</feature>
<reference evidence="14" key="1">
    <citation type="submission" date="2025-08" db="UniProtKB">
        <authorList>
            <consortium name="RefSeq"/>
        </authorList>
    </citation>
    <scope>IDENTIFICATION</scope>
    <source>
        <tissue evidence="14">Sperm</tissue>
    </source>
</reference>
<dbReference type="GO" id="GO:0001604">
    <property type="term" value="F:urotensin II receptor activity"/>
    <property type="evidence" value="ECO:0007669"/>
    <property type="project" value="TreeGrafter"/>
</dbReference>
<evidence type="ECO:0000256" key="2">
    <source>
        <dbReference type="ARBA" id="ARBA00022475"/>
    </source>
</evidence>
<feature type="region of interest" description="Disordered" evidence="10">
    <location>
        <begin position="491"/>
        <end position="530"/>
    </location>
</feature>
<organism evidence="13 14">
    <name type="scientific">Petromyzon marinus</name>
    <name type="common">Sea lamprey</name>
    <dbReference type="NCBI Taxonomy" id="7757"/>
    <lineage>
        <taxon>Eukaryota</taxon>
        <taxon>Metazoa</taxon>
        <taxon>Chordata</taxon>
        <taxon>Craniata</taxon>
        <taxon>Vertebrata</taxon>
        <taxon>Cyclostomata</taxon>
        <taxon>Hyperoartia</taxon>
        <taxon>Petromyzontiformes</taxon>
        <taxon>Petromyzontidae</taxon>
        <taxon>Petromyzon</taxon>
    </lineage>
</organism>
<dbReference type="AlphaFoldDB" id="A0AAJ7XET8"/>
<feature type="transmembrane region" description="Helical" evidence="11">
    <location>
        <begin position="256"/>
        <end position="278"/>
    </location>
</feature>
<keyword evidence="2" id="KW-1003">Cell membrane</keyword>
<protein>
    <submittedName>
        <fullName evidence="14">Urotensin-2 receptor-like</fullName>
    </submittedName>
</protein>
<evidence type="ECO:0000256" key="5">
    <source>
        <dbReference type="ARBA" id="ARBA00023040"/>
    </source>
</evidence>
<keyword evidence="6 11" id="KW-0472">Membrane</keyword>
<dbReference type="PRINTS" id="PR00237">
    <property type="entry name" value="GPCRRHODOPSN"/>
</dbReference>
<keyword evidence="8 9" id="KW-0807">Transducer</keyword>
<feature type="transmembrane region" description="Helical" evidence="11">
    <location>
        <begin position="350"/>
        <end position="372"/>
    </location>
</feature>
<dbReference type="PROSITE" id="PS50262">
    <property type="entry name" value="G_PROTEIN_RECEP_F1_2"/>
    <property type="match status" value="1"/>
</dbReference>
<comment type="subcellular location">
    <subcellularLocation>
        <location evidence="1">Cell membrane</location>
        <topology evidence="1">Multi-pass membrane protein</topology>
    </subcellularLocation>
</comment>
<evidence type="ECO:0000256" key="3">
    <source>
        <dbReference type="ARBA" id="ARBA00022692"/>
    </source>
</evidence>
<evidence type="ECO:0000259" key="12">
    <source>
        <dbReference type="PROSITE" id="PS50262"/>
    </source>
</evidence>
<keyword evidence="5 9" id="KW-0297">G-protein coupled receptor</keyword>
<keyword evidence="4 11" id="KW-1133">Transmembrane helix</keyword>
<feature type="compositionally biased region" description="Basic residues" evidence="10">
    <location>
        <begin position="163"/>
        <end position="179"/>
    </location>
</feature>
<feature type="transmembrane region" description="Helical" evidence="11">
    <location>
        <begin position="105"/>
        <end position="131"/>
    </location>
</feature>
<evidence type="ECO:0000256" key="11">
    <source>
        <dbReference type="SAM" id="Phobius"/>
    </source>
</evidence>
<proteinExistence type="inferred from homology"/>
<dbReference type="KEGG" id="pmrn:116955195"/>
<feature type="compositionally biased region" description="Low complexity" evidence="10">
    <location>
        <begin position="22"/>
        <end position="37"/>
    </location>
</feature>
<evidence type="ECO:0000313" key="14">
    <source>
        <dbReference type="RefSeq" id="XP_032832099.1"/>
    </source>
</evidence>
<dbReference type="PANTHER" id="PTHR24230:SF123">
    <property type="entry name" value="G-PROTEIN COUPLED RECEPTORS FAMILY 1 PROFILE DOMAIN-CONTAINING PROTEIN"/>
    <property type="match status" value="1"/>
</dbReference>
<evidence type="ECO:0000256" key="9">
    <source>
        <dbReference type="RuleBase" id="RU000688"/>
    </source>
</evidence>
<feature type="region of interest" description="Disordered" evidence="10">
    <location>
        <begin position="64"/>
        <end position="99"/>
    </location>
</feature>
<dbReference type="GO" id="GO:0005886">
    <property type="term" value="C:plasma membrane"/>
    <property type="evidence" value="ECO:0007669"/>
    <property type="project" value="UniProtKB-SubCell"/>
</dbReference>
<evidence type="ECO:0000256" key="7">
    <source>
        <dbReference type="ARBA" id="ARBA00023170"/>
    </source>
</evidence>
<evidence type="ECO:0000256" key="8">
    <source>
        <dbReference type="ARBA" id="ARBA00023224"/>
    </source>
</evidence>
<feature type="compositionally biased region" description="Basic residues" evidence="10">
    <location>
        <begin position="78"/>
        <end position="91"/>
    </location>
</feature>
<keyword evidence="3 9" id="KW-0812">Transmembrane</keyword>
<dbReference type="InterPro" id="IPR000276">
    <property type="entry name" value="GPCR_Rhodpsn"/>
</dbReference>